<dbReference type="AlphaFoldDB" id="A0A7W7Y3H9"/>
<dbReference type="GO" id="GO:0005525">
    <property type="term" value="F:GTP binding"/>
    <property type="evidence" value="ECO:0007669"/>
    <property type="project" value="InterPro"/>
</dbReference>
<dbReference type="Pfam" id="PF03205">
    <property type="entry name" value="MobB"/>
    <property type="match status" value="1"/>
</dbReference>
<dbReference type="PANTHER" id="PTHR40072:SF1">
    <property type="entry name" value="MOLYBDOPTERIN-GUANINE DINUCLEOTIDE BIOSYNTHESIS ADAPTER PROTEIN"/>
    <property type="match status" value="1"/>
</dbReference>
<dbReference type="CDD" id="cd03116">
    <property type="entry name" value="MobB"/>
    <property type="match status" value="1"/>
</dbReference>
<sequence>MFTNVNNIPVIGFIGSSGSGKTTIIEKVIQYLVAEAVKVGVIKHDAHRFDIDKPGKDSWRFREAGSQTTIISSDTMIALQRRINHPASLDNLLAYFHEEELVIVEGHKSAPHPKIEVYRSKNGKPLQYQNFQGVIAIAAPRHDHHQLLSSKLPLLDLDDCRAIVDFIYKYLR</sequence>
<evidence type="ECO:0000313" key="2">
    <source>
        <dbReference type="EMBL" id="MBB5021249.1"/>
    </source>
</evidence>
<feature type="domain" description="Molybdopterin-guanine dinucleotide biosynthesis protein B (MobB)" evidence="1">
    <location>
        <begin position="10"/>
        <end position="138"/>
    </location>
</feature>
<proteinExistence type="predicted"/>
<dbReference type="NCBIfam" id="TIGR00176">
    <property type="entry name" value="mobB"/>
    <property type="match status" value="1"/>
</dbReference>
<evidence type="ECO:0000259" key="1">
    <source>
        <dbReference type="Pfam" id="PF03205"/>
    </source>
</evidence>
<dbReference type="SUPFAM" id="SSF52540">
    <property type="entry name" value="P-loop containing nucleoside triphosphate hydrolases"/>
    <property type="match status" value="1"/>
</dbReference>
<organism evidence="2 3">
    <name type="scientific">Desulfurispira natronophila</name>
    <dbReference type="NCBI Taxonomy" id="682562"/>
    <lineage>
        <taxon>Bacteria</taxon>
        <taxon>Pseudomonadati</taxon>
        <taxon>Chrysiogenota</taxon>
        <taxon>Chrysiogenia</taxon>
        <taxon>Chrysiogenales</taxon>
        <taxon>Chrysiogenaceae</taxon>
        <taxon>Desulfurispira</taxon>
    </lineage>
</organism>
<protein>
    <submittedName>
        <fullName evidence="2">Molybdopterin-guanine dinucleotide biosynthesis protein B</fullName>
    </submittedName>
</protein>
<gene>
    <name evidence="2" type="ORF">HNR37_000555</name>
</gene>
<accession>A0A7W7Y3H9</accession>
<evidence type="ECO:0000313" key="3">
    <source>
        <dbReference type="Proteomes" id="UP000528322"/>
    </source>
</evidence>
<dbReference type="PANTHER" id="PTHR40072">
    <property type="entry name" value="MOLYBDOPTERIN-GUANINE DINUCLEOTIDE BIOSYNTHESIS ADAPTER PROTEIN-RELATED"/>
    <property type="match status" value="1"/>
</dbReference>
<comment type="caution">
    <text evidence="2">The sequence shown here is derived from an EMBL/GenBank/DDBJ whole genome shotgun (WGS) entry which is preliminary data.</text>
</comment>
<reference evidence="2 3" key="1">
    <citation type="submission" date="2020-08" db="EMBL/GenBank/DDBJ databases">
        <title>Genomic Encyclopedia of Type Strains, Phase IV (KMG-IV): sequencing the most valuable type-strain genomes for metagenomic binning, comparative biology and taxonomic classification.</title>
        <authorList>
            <person name="Goeker M."/>
        </authorList>
    </citation>
    <scope>NUCLEOTIDE SEQUENCE [LARGE SCALE GENOMIC DNA]</scope>
    <source>
        <strain evidence="2 3">DSM 22071</strain>
    </source>
</reference>
<name>A0A7W7Y3H9_9BACT</name>
<dbReference type="Proteomes" id="UP000528322">
    <property type="component" value="Unassembled WGS sequence"/>
</dbReference>
<keyword evidence="3" id="KW-1185">Reference proteome</keyword>
<dbReference type="GO" id="GO:0006777">
    <property type="term" value="P:Mo-molybdopterin cofactor biosynthetic process"/>
    <property type="evidence" value="ECO:0007669"/>
    <property type="project" value="InterPro"/>
</dbReference>
<dbReference type="InterPro" id="IPR004435">
    <property type="entry name" value="MobB_dom"/>
</dbReference>
<dbReference type="InterPro" id="IPR052539">
    <property type="entry name" value="MGD_biosynthesis_adapter"/>
</dbReference>
<dbReference type="EMBL" id="JACHID010000002">
    <property type="protein sequence ID" value="MBB5021249.1"/>
    <property type="molecule type" value="Genomic_DNA"/>
</dbReference>
<dbReference type="InterPro" id="IPR027417">
    <property type="entry name" value="P-loop_NTPase"/>
</dbReference>
<dbReference type="Gene3D" id="3.40.50.300">
    <property type="entry name" value="P-loop containing nucleotide triphosphate hydrolases"/>
    <property type="match status" value="1"/>
</dbReference>